<dbReference type="PIRSF" id="PIRSF016020">
    <property type="entry name" value="PHexose_mutarotase"/>
    <property type="match status" value="1"/>
</dbReference>
<dbReference type="Pfam" id="PF01263">
    <property type="entry name" value="Aldose_epim"/>
    <property type="match status" value="1"/>
</dbReference>
<evidence type="ECO:0000313" key="6">
    <source>
        <dbReference type="EMBL" id="NML24728.1"/>
    </source>
</evidence>
<dbReference type="InterPro" id="IPR025532">
    <property type="entry name" value="G6P_1-epimerase"/>
</dbReference>
<organism evidence="6 7">
    <name type="scientific">Zoogloea dura</name>
    <dbReference type="NCBI Taxonomy" id="2728840"/>
    <lineage>
        <taxon>Bacteria</taxon>
        <taxon>Pseudomonadati</taxon>
        <taxon>Pseudomonadota</taxon>
        <taxon>Betaproteobacteria</taxon>
        <taxon>Rhodocyclales</taxon>
        <taxon>Zoogloeaceae</taxon>
        <taxon>Zoogloea</taxon>
    </lineage>
</organism>
<dbReference type="RefSeq" id="WP_169144377.1">
    <property type="nucleotide sequence ID" value="NZ_JABBGA010000002.1"/>
</dbReference>
<dbReference type="EC" id="5.1.3.15" evidence="4"/>
<dbReference type="InterPro" id="IPR008183">
    <property type="entry name" value="Aldose_1/G6P_1-epimerase"/>
</dbReference>
<name>A0A848FXX1_9RHOO</name>
<evidence type="ECO:0000256" key="4">
    <source>
        <dbReference type="PIRNR" id="PIRNR016020"/>
    </source>
</evidence>
<dbReference type="InterPro" id="IPR011013">
    <property type="entry name" value="Gal_mutarotase_sf_dom"/>
</dbReference>
<dbReference type="GO" id="GO:0047938">
    <property type="term" value="F:glucose-6-phosphate 1-epimerase activity"/>
    <property type="evidence" value="ECO:0007669"/>
    <property type="project" value="UniProtKB-UniRule"/>
</dbReference>
<protein>
    <recommendedName>
        <fullName evidence="4">Putative glucose-6-phosphate 1-epimerase</fullName>
        <ecNumber evidence="4">5.1.3.15</ecNumber>
    </recommendedName>
</protein>
<dbReference type="Gene3D" id="2.70.98.10">
    <property type="match status" value="1"/>
</dbReference>
<dbReference type="Proteomes" id="UP000580043">
    <property type="component" value="Unassembled WGS sequence"/>
</dbReference>
<reference evidence="6 7" key="1">
    <citation type="submission" date="2020-04" db="EMBL/GenBank/DDBJ databases">
        <title>Zoogloea sp. G-4-1-14 isolated from soil.</title>
        <authorList>
            <person name="Dahal R.H."/>
        </authorList>
    </citation>
    <scope>NUCLEOTIDE SEQUENCE [LARGE SCALE GENOMIC DNA]</scope>
    <source>
        <strain evidence="6 7">G-4-1-14</strain>
    </source>
</reference>
<evidence type="ECO:0000256" key="1">
    <source>
        <dbReference type="ARBA" id="ARBA00001096"/>
    </source>
</evidence>
<dbReference type="SUPFAM" id="SSF74650">
    <property type="entry name" value="Galactose mutarotase-like"/>
    <property type="match status" value="1"/>
</dbReference>
<dbReference type="GO" id="GO:0005975">
    <property type="term" value="P:carbohydrate metabolic process"/>
    <property type="evidence" value="ECO:0007669"/>
    <property type="project" value="InterPro"/>
</dbReference>
<evidence type="ECO:0000256" key="2">
    <source>
        <dbReference type="ARBA" id="ARBA00005866"/>
    </source>
</evidence>
<dbReference type="InterPro" id="IPR014718">
    <property type="entry name" value="GH-type_carb-bd"/>
</dbReference>
<accession>A0A848FXX1</accession>
<dbReference type="GO" id="GO:0030246">
    <property type="term" value="F:carbohydrate binding"/>
    <property type="evidence" value="ECO:0007669"/>
    <property type="project" value="UniProtKB-UniRule"/>
</dbReference>
<dbReference type="GO" id="GO:0005737">
    <property type="term" value="C:cytoplasm"/>
    <property type="evidence" value="ECO:0007669"/>
    <property type="project" value="TreeGrafter"/>
</dbReference>
<feature type="active site" evidence="5">
    <location>
        <position position="257"/>
    </location>
</feature>
<dbReference type="CDD" id="cd09020">
    <property type="entry name" value="D-hex-6-P-epi_like"/>
    <property type="match status" value="1"/>
</dbReference>
<keyword evidence="3 4" id="KW-0413">Isomerase</keyword>
<comment type="catalytic activity">
    <reaction evidence="1">
        <text>alpha-D-glucose 6-phosphate = beta-D-glucose 6-phosphate</text>
        <dbReference type="Rhea" id="RHEA:16249"/>
        <dbReference type="ChEBI" id="CHEBI:58225"/>
        <dbReference type="ChEBI" id="CHEBI:58247"/>
        <dbReference type="EC" id="5.1.3.15"/>
    </reaction>
</comment>
<evidence type="ECO:0000256" key="3">
    <source>
        <dbReference type="ARBA" id="ARBA00023235"/>
    </source>
</evidence>
<gene>
    <name evidence="6" type="ORF">HHL15_03170</name>
</gene>
<dbReference type="AlphaFoldDB" id="A0A848FXX1"/>
<proteinExistence type="inferred from homology"/>
<sequence>MIDQIETAELHGQPVLKLQTPDGAVALISLFGAQVLSWTPAGGEERLYLSPQAIFDGSTPIRGGTPVCFPQFAGEGPLPKHGFARNRAWRVVSSRAGKDYAVATLRLEDDAATRALWPHAFAAEMSVSIGGDRLDMELAVENTGDTAFSFTAALHTYLKVREVESLRIEGLRGLEYRDSADGDTFKKETGVGVMIDDEVDRIYHGAPQTILVREDHRALGIHNENFPDVVVWNPWEHKCAQLADMPADGFRRMLCVEAAAVKTPIELAPGADWWGRQTLVAM</sequence>
<evidence type="ECO:0000313" key="7">
    <source>
        <dbReference type="Proteomes" id="UP000580043"/>
    </source>
</evidence>
<keyword evidence="7" id="KW-1185">Reference proteome</keyword>
<comment type="similarity">
    <text evidence="2 4">Belongs to the glucose-6-phosphate 1-epimerase family.</text>
</comment>
<dbReference type="EMBL" id="JABBGA010000002">
    <property type="protein sequence ID" value="NML24728.1"/>
    <property type="molecule type" value="Genomic_DNA"/>
</dbReference>
<feature type="active site" evidence="5">
    <location>
        <position position="155"/>
    </location>
</feature>
<dbReference type="PANTHER" id="PTHR11122">
    <property type="entry name" value="APOSPORY-ASSOCIATED PROTEIN C-RELATED"/>
    <property type="match status" value="1"/>
</dbReference>
<evidence type="ECO:0000256" key="5">
    <source>
        <dbReference type="PIRSR" id="PIRSR016020-1"/>
    </source>
</evidence>
<dbReference type="PANTHER" id="PTHR11122:SF13">
    <property type="entry name" value="GLUCOSE-6-PHOSPHATE 1-EPIMERASE"/>
    <property type="match status" value="1"/>
</dbReference>
<comment type="caution">
    <text evidence="6">The sequence shown here is derived from an EMBL/GenBank/DDBJ whole genome shotgun (WGS) entry which is preliminary data.</text>
</comment>